<name>A0A8B8B5X9_CRAVI</name>
<evidence type="ECO:0000313" key="6">
    <source>
        <dbReference type="RefSeq" id="XP_022298104.1"/>
    </source>
</evidence>
<keyword evidence="2" id="KW-0472">Membrane</keyword>
<dbReference type="KEGG" id="cvn:111107278"/>
<dbReference type="RefSeq" id="XP_022298107.1">
    <property type="nucleotide sequence ID" value="XM_022442399.1"/>
</dbReference>
<evidence type="ECO:0000313" key="10">
    <source>
        <dbReference type="RefSeq" id="XP_022298108.1"/>
    </source>
</evidence>
<evidence type="ECO:0000256" key="2">
    <source>
        <dbReference type="SAM" id="Phobius"/>
    </source>
</evidence>
<feature type="compositionally biased region" description="Polar residues" evidence="1">
    <location>
        <begin position="244"/>
        <end position="261"/>
    </location>
</feature>
<evidence type="ECO:0000313" key="5">
    <source>
        <dbReference type="RefSeq" id="XP_022298102.1"/>
    </source>
</evidence>
<dbReference type="GeneID" id="111107278"/>
<dbReference type="RefSeq" id="XP_022298104.1">
    <property type="nucleotide sequence ID" value="XM_022442396.1"/>
</dbReference>
<dbReference type="RefSeq" id="XP_022298106.1">
    <property type="nucleotide sequence ID" value="XM_022442398.1"/>
</dbReference>
<dbReference type="RefSeq" id="XP_022298105.1">
    <property type="nucleotide sequence ID" value="XM_022442397.1"/>
</dbReference>
<evidence type="ECO:0000313" key="7">
    <source>
        <dbReference type="RefSeq" id="XP_022298105.1"/>
    </source>
</evidence>
<evidence type="ECO:0000313" key="8">
    <source>
        <dbReference type="RefSeq" id="XP_022298106.1"/>
    </source>
</evidence>
<dbReference type="RefSeq" id="XP_022298101.1">
    <property type="nucleotide sequence ID" value="XM_022442393.1"/>
</dbReference>
<feature type="transmembrane region" description="Helical" evidence="2">
    <location>
        <begin position="12"/>
        <end position="31"/>
    </location>
</feature>
<accession>A0A8B8B5X9</accession>
<feature type="transmembrane region" description="Helical" evidence="2">
    <location>
        <begin position="166"/>
        <end position="190"/>
    </location>
</feature>
<feature type="region of interest" description="Disordered" evidence="1">
    <location>
        <begin position="244"/>
        <end position="284"/>
    </location>
</feature>
<keyword evidence="2" id="KW-1133">Transmembrane helix</keyword>
<evidence type="ECO:0000313" key="11">
    <source>
        <dbReference type="RefSeq" id="XP_022298109.1"/>
    </source>
</evidence>
<reference evidence="4 5" key="1">
    <citation type="submission" date="2025-04" db="UniProtKB">
        <authorList>
            <consortium name="RefSeq"/>
        </authorList>
    </citation>
    <scope>IDENTIFICATION</scope>
    <source>
        <tissue evidence="4 5">Whole sample</tissue>
    </source>
</reference>
<keyword evidence="2" id="KW-0812">Transmembrane</keyword>
<evidence type="ECO:0000256" key="1">
    <source>
        <dbReference type="SAM" id="MobiDB-lite"/>
    </source>
</evidence>
<dbReference type="Proteomes" id="UP000694844">
    <property type="component" value="Chromosome 8"/>
</dbReference>
<organism evidence="3 6">
    <name type="scientific">Crassostrea virginica</name>
    <name type="common">Eastern oyster</name>
    <dbReference type="NCBI Taxonomy" id="6565"/>
    <lineage>
        <taxon>Eukaryota</taxon>
        <taxon>Metazoa</taxon>
        <taxon>Spiralia</taxon>
        <taxon>Lophotrochozoa</taxon>
        <taxon>Mollusca</taxon>
        <taxon>Bivalvia</taxon>
        <taxon>Autobranchia</taxon>
        <taxon>Pteriomorphia</taxon>
        <taxon>Ostreida</taxon>
        <taxon>Ostreoidea</taxon>
        <taxon>Ostreidae</taxon>
        <taxon>Crassostrea</taxon>
    </lineage>
</organism>
<evidence type="ECO:0000313" key="9">
    <source>
        <dbReference type="RefSeq" id="XP_022298107.1"/>
    </source>
</evidence>
<protein>
    <submittedName>
        <fullName evidence="4 5">Uncharacterized protein LOC111107278 isoform X1</fullName>
    </submittedName>
</protein>
<dbReference type="RefSeq" id="XP_022298102.1">
    <property type="nucleotide sequence ID" value="XM_022442394.1"/>
</dbReference>
<dbReference type="RefSeq" id="XP_022298110.1">
    <property type="nucleotide sequence ID" value="XM_022442402.1"/>
</dbReference>
<feature type="region of interest" description="Disordered" evidence="1">
    <location>
        <begin position="201"/>
        <end position="220"/>
    </location>
</feature>
<evidence type="ECO:0000313" key="4">
    <source>
        <dbReference type="RefSeq" id="XP_022298101.1"/>
    </source>
</evidence>
<gene>
    <name evidence="4 5 6 7 8 9 10 11 12" type="primary">LOC111107278</name>
</gene>
<proteinExistence type="predicted"/>
<sequence length="312" mass="35075">MMACPGRSGSLLRILLLVLVNFCGILFVDAVRYDTYEFGKDCIRLDEIVSENKQIYITYNGTGTSFPFICDKFTFRTDLSSYKICVKPLYFKDPNCSVRLNYTATIGNKKVIRTITCIGGNSNESFCGDYSDTLYVYFEKRGSLSTANAKFKFLLYVEKEDEDNTIAWAGFGGFVGVLVLCTLAFFWWVCRRKPKFKQGLNQANSTPGVSQPGYPQATYTAPQASNPNASLYLVVNFGPENTTGQTQYQPPSYSTLYQTPPQHYPPPSEVPEKQPSAPPPPSYDEVKNYFGHLGLWSRENLNFPSFESHVVS</sequence>
<evidence type="ECO:0000313" key="12">
    <source>
        <dbReference type="RefSeq" id="XP_022298110.1"/>
    </source>
</evidence>
<dbReference type="RefSeq" id="XP_022298109.1">
    <property type="nucleotide sequence ID" value="XM_022442401.1"/>
</dbReference>
<dbReference type="AlphaFoldDB" id="A0A8B8B5X9"/>
<dbReference type="RefSeq" id="XP_022298108.1">
    <property type="nucleotide sequence ID" value="XM_022442400.1"/>
</dbReference>
<keyword evidence="3" id="KW-1185">Reference proteome</keyword>
<evidence type="ECO:0000313" key="3">
    <source>
        <dbReference type="Proteomes" id="UP000694844"/>
    </source>
</evidence>